<dbReference type="AlphaFoldDB" id="A0A0F6AG29"/>
<protein>
    <submittedName>
        <fullName evidence="1">Uncharacterized protein</fullName>
    </submittedName>
</protein>
<reference evidence="1 2" key="1">
    <citation type="journal article" date="2015" name="BMC Genomics">
        <title>Genome mining reveals unlocked bioactive potential of marine Gram-negative bacteria.</title>
        <authorList>
            <person name="Machado H."/>
            <person name="Sonnenschein E.C."/>
            <person name="Melchiorsen J."/>
            <person name="Gram L."/>
        </authorList>
    </citation>
    <scope>NUCLEOTIDE SEQUENCE [LARGE SCALE GENOMIC DNA]</scope>
    <source>
        <strain evidence="1 2">S4054</strain>
    </source>
</reference>
<gene>
    <name evidence="1" type="ORF">N479_10465</name>
</gene>
<accession>A0A0F6AG29</accession>
<sequence length="121" mass="14124">MAISDFKYVMLGGLVATNVLATPVFSDFSDKIDIPSVKSVAIENQTQKQFNTYLKNTKTHKHKAYIGAMYSPLTPDEQIKYKYQKGILRETVKFESLYKYTYDVQTSTNRVEKQTHYMFWE</sequence>
<evidence type="ECO:0000313" key="2">
    <source>
        <dbReference type="Proteomes" id="UP000033434"/>
    </source>
</evidence>
<evidence type="ECO:0000313" key="1">
    <source>
        <dbReference type="EMBL" id="KKE84314.1"/>
    </source>
</evidence>
<dbReference type="EMBL" id="AUXW01000138">
    <property type="protein sequence ID" value="KKE84314.1"/>
    <property type="molecule type" value="Genomic_DNA"/>
</dbReference>
<dbReference type="PATRIC" id="fig|1129367.4.peg.1874"/>
<name>A0A0F6AG29_9GAMM</name>
<comment type="caution">
    <text evidence="1">The sequence shown here is derived from an EMBL/GenBank/DDBJ whole genome shotgun (WGS) entry which is preliminary data.</text>
</comment>
<organism evidence="1 2">
    <name type="scientific">Pseudoalteromonas luteoviolacea S4054</name>
    <dbReference type="NCBI Taxonomy" id="1129367"/>
    <lineage>
        <taxon>Bacteria</taxon>
        <taxon>Pseudomonadati</taxon>
        <taxon>Pseudomonadota</taxon>
        <taxon>Gammaproteobacteria</taxon>
        <taxon>Alteromonadales</taxon>
        <taxon>Pseudoalteromonadaceae</taxon>
        <taxon>Pseudoalteromonas</taxon>
    </lineage>
</organism>
<proteinExistence type="predicted"/>
<dbReference type="RefSeq" id="WP_046355566.1">
    <property type="nucleotide sequence ID" value="NZ_AUXW01000138.1"/>
</dbReference>
<dbReference type="Proteomes" id="UP000033434">
    <property type="component" value="Unassembled WGS sequence"/>
</dbReference>